<evidence type="ECO:0000259" key="8">
    <source>
        <dbReference type="Pfam" id="PF02687"/>
    </source>
</evidence>
<evidence type="ECO:0000256" key="2">
    <source>
        <dbReference type="ARBA" id="ARBA00005236"/>
    </source>
</evidence>
<evidence type="ECO:0000313" key="10">
    <source>
        <dbReference type="EMBL" id="GAA4798592.1"/>
    </source>
</evidence>
<dbReference type="RefSeq" id="WP_345303761.1">
    <property type="nucleotide sequence ID" value="NZ_BAABJE010000014.1"/>
</dbReference>
<dbReference type="InterPro" id="IPR003838">
    <property type="entry name" value="ABC3_permease_C"/>
</dbReference>
<keyword evidence="3" id="KW-1003">Cell membrane</keyword>
<keyword evidence="11" id="KW-1185">Reference proteome</keyword>
<dbReference type="Proteomes" id="UP001499959">
    <property type="component" value="Unassembled WGS sequence"/>
</dbReference>
<dbReference type="Pfam" id="PF12704">
    <property type="entry name" value="MacB_PCD"/>
    <property type="match status" value="1"/>
</dbReference>
<dbReference type="InterPro" id="IPR051447">
    <property type="entry name" value="Lipoprotein-release_system"/>
</dbReference>
<dbReference type="EMBL" id="BAABJE010000014">
    <property type="protein sequence ID" value="GAA4798592.1"/>
    <property type="molecule type" value="Genomic_DNA"/>
</dbReference>
<dbReference type="PANTHER" id="PTHR30489">
    <property type="entry name" value="LIPOPROTEIN-RELEASING SYSTEM TRANSMEMBRANE PROTEIN LOLE"/>
    <property type="match status" value="1"/>
</dbReference>
<evidence type="ECO:0000256" key="5">
    <source>
        <dbReference type="ARBA" id="ARBA00022989"/>
    </source>
</evidence>
<evidence type="ECO:0000256" key="1">
    <source>
        <dbReference type="ARBA" id="ARBA00004651"/>
    </source>
</evidence>
<keyword evidence="4 7" id="KW-0812">Transmembrane</keyword>
<comment type="caution">
    <text evidence="10">The sequence shown here is derived from an EMBL/GenBank/DDBJ whole genome shotgun (WGS) entry which is preliminary data.</text>
</comment>
<accession>A0ABP9BPE3</accession>
<reference evidence="11" key="1">
    <citation type="journal article" date="2019" name="Int. J. Syst. Evol. Microbiol.">
        <title>The Global Catalogue of Microorganisms (GCM) 10K type strain sequencing project: providing services to taxonomists for standard genome sequencing and annotation.</title>
        <authorList>
            <consortium name="The Broad Institute Genomics Platform"/>
            <consortium name="The Broad Institute Genome Sequencing Center for Infectious Disease"/>
            <person name="Wu L."/>
            <person name="Ma J."/>
        </authorList>
    </citation>
    <scope>NUCLEOTIDE SEQUENCE [LARGE SCALE GENOMIC DNA]</scope>
    <source>
        <strain evidence="11">JCM 18204</strain>
    </source>
</reference>
<protein>
    <submittedName>
        <fullName evidence="10">ABC transporter permease</fullName>
    </submittedName>
</protein>
<sequence length="406" mass="44094">MNTWKLALRNVFRNKRRTAITFLSIVSAASAIIVFGGFIDFSFEGLRETTIRTQLGHFQIAKKGYFEQGAGLSEQYLIDDPAAIEADIRRSPLVSATTWRLSGSGLISNGETTLSARLIGVMPEREEEFSAFEIVLEGRQLDEDTPDGCVIGSGLAKGLHASEDASLTILSTTLDGVVNAIDCRVVGIIRTASKEYDNVYVKVPLPLLQRLVDTQKVEKILVLANETRQTPELQTVIETSLRNRPGLEYRTWLQLAEFYRGVVNLYTSIFGLTSIVLGIVVFLSIANTMGMSAFERFREIGTLRAIGQTRAGIVKMFVFEGVLIGIIGGLLGLTAGALLAYGINALGGIDVAAPPGMSSGYTAFINLSPKAFLYAFLTSVAASTLSSFYPGYLASRMDIIKALHHS</sequence>
<feature type="transmembrane region" description="Helical" evidence="7">
    <location>
        <begin position="20"/>
        <end position="39"/>
    </location>
</feature>
<comment type="similarity">
    <text evidence="2">Belongs to the ABC-4 integral membrane protein family. LolC/E subfamily.</text>
</comment>
<evidence type="ECO:0000256" key="7">
    <source>
        <dbReference type="SAM" id="Phobius"/>
    </source>
</evidence>
<keyword evidence="6 7" id="KW-0472">Membrane</keyword>
<evidence type="ECO:0000256" key="4">
    <source>
        <dbReference type="ARBA" id="ARBA00022692"/>
    </source>
</evidence>
<comment type="subcellular location">
    <subcellularLocation>
        <location evidence="1">Cell membrane</location>
        <topology evidence="1">Multi-pass membrane protein</topology>
    </subcellularLocation>
</comment>
<name>A0ABP9BPE3_9GAMM</name>
<keyword evidence="5 7" id="KW-1133">Transmembrane helix</keyword>
<dbReference type="Pfam" id="PF02687">
    <property type="entry name" value="FtsX"/>
    <property type="match status" value="1"/>
</dbReference>
<evidence type="ECO:0000313" key="11">
    <source>
        <dbReference type="Proteomes" id="UP001499959"/>
    </source>
</evidence>
<feature type="domain" description="MacB-like periplasmic core" evidence="9">
    <location>
        <begin position="18"/>
        <end position="238"/>
    </location>
</feature>
<gene>
    <name evidence="10" type="ORF">GCM10023307_25930</name>
</gene>
<evidence type="ECO:0000256" key="6">
    <source>
        <dbReference type="ARBA" id="ARBA00023136"/>
    </source>
</evidence>
<feature type="transmembrane region" description="Helical" evidence="7">
    <location>
        <begin position="371"/>
        <end position="392"/>
    </location>
</feature>
<evidence type="ECO:0000259" key="9">
    <source>
        <dbReference type="Pfam" id="PF12704"/>
    </source>
</evidence>
<organism evidence="10 11">
    <name type="scientific">Lysobacter hankyongensis</name>
    <dbReference type="NCBI Taxonomy" id="1176535"/>
    <lineage>
        <taxon>Bacteria</taxon>
        <taxon>Pseudomonadati</taxon>
        <taxon>Pseudomonadota</taxon>
        <taxon>Gammaproteobacteria</taxon>
        <taxon>Lysobacterales</taxon>
        <taxon>Lysobacteraceae</taxon>
        <taxon>Lysobacter</taxon>
    </lineage>
</organism>
<dbReference type="InterPro" id="IPR025857">
    <property type="entry name" value="MacB_PCD"/>
</dbReference>
<dbReference type="PANTHER" id="PTHR30489:SF0">
    <property type="entry name" value="LIPOPROTEIN-RELEASING SYSTEM TRANSMEMBRANE PROTEIN LOLE"/>
    <property type="match status" value="1"/>
</dbReference>
<proteinExistence type="inferred from homology"/>
<feature type="transmembrane region" description="Helical" evidence="7">
    <location>
        <begin position="317"/>
        <end position="341"/>
    </location>
</feature>
<feature type="domain" description="ABC3 transporter permease C-terminal" evidence="8">
    <location>
        <begin position="273"/>
        <end position="398"/>
    </location>
</feature>
<feature type="transmembrane region" description="Helical" evidence="7">
    <location>
        <begin position="265"/>
        <end position="286"/>
    </location>
</feature>
<evidence type="ECO:0000256" key="3">
    <source>
        <dbReference type="ARBA" id="ARBA00022475"/>
    </source>
</evidence>